<keyword evidence="2" id="KW-1185">Reference proteome</keyword>
<dbReference type="EMBL" id="JASCZI010091075">
    <property type="protein sequence ID" value="MED6148822.1"/>
    <property type="molecule type" value="Genomic_DNA"/>
</dbReference>
<organism evidence="1 2">
    <name type="scientific">Stylosanthes scabra</name>
    <dbReference type="NCBI Taxonomy" id="79078"/>
    <lineage>
        <taxon>Eukaryota</taxon>
        <taxon>Viridiplantae</taxon>
        <taxon>Streptophyta</taxon>
        <taxon>Embryophyta</taxon>
        <taxon>Tracheophyta</taxon>
        <taxon>Spermatophyta</taxon>
        <taxon>Magnoliopsida</taxon>
        <taxon>eudicotyledons</taxon>
        <taxon>Gunneridae</taxon>
        <taxon>Pentapetalae</taxon>
        <taxon>rosids</taxon>
        <taxon>fabids</taxon>
        <taxon>Fabales</taxon>
        <taxon>Fabaceae</taxon>
        <taxon>Papilionoideae</taxon>
        <taxon>50 kb inversion clade</taxon>
        <taxon>dalbergioids sensu lato</taxon>
        <taxon>Dalbergieae</taxon>
        <taxon>Pterocarpus clade</taxon>
        <taxon>Stylosanthes</taxon>
    </lineage>
</organism>
<sequence length="114" mass="12743">MRRRSLVNMPRSIVFGCHDMSETKAKCVSDFNQPFPVLSLLQFQRRSPPVVALLYNATLSFRLSDCLSQLRADGSTALPCLWLSVRASCSTALCRHFRSCLLSSVSISSKFIVI</sequence>
<protein>
    <submittedName>
        <fullName evidence="1">Uncharacterized protein</fullName>
    </submittedName>
</protein>
<reference evidence="1 2" key="1">
    <citation type="journal article" date="2023" name="Plants (Basel)">
        <title>Bridging the Gap: Combining Genomics and Transcriptomics Approaches to Understand Stylosanthes scabra, an Orphan Legume from the Brazilian Caatinga.</title>
        <authorList>
            <person name="Ferreira-Neto J.R.C."/>
            <person name="da Silva M.D."/>
            <person name="Binneck E."/>
            <person name="de Melo N.F."/>
            <person name="da Silva R.H."/>
            <person name="de Melo A.L.T.M."/>
            <person name="Pandolfi V."/>
            <person name="Bustamante F.O."/>
            <person name="Brasileiro-Vidal A.C."/>
            <person name="Benko-Iseppon A.M."/>
        </authorList>
    </citation>
    <scope>NUCLEOTIDE SEQUENCE [LARGE SCALE GENOMIC DNA]</scope>
    <source>
        <tissue evidence="1">Leaves</tissue>
    </source>
</reference>
<name>A0ABU6TJ83_9FABA</name>
<gene>
    <name evidence="1" type="ORF">PIB30_056593</name>
</gene>
<comment type="caution">
    <text evidence="1">The sequence shown here is derived from an EMBL/GenBank/DDBJ whole genome shotgun (WGS) entry which is preliminary data.</text>
</comment>
<dbReference type="Proteomes" id="UP001341840">
    <property type="component" value="Unassembled WGS sequence"/>
</dbReference>
<proteinExistence type="predicted"/>
<evidence type="ECO:0000313" key="2">
    <source>
        <dbReference type="Proteomes" id="UP001341840"/>
    </source>
</evidence>
<evidence type="ECO:0000313" key="1">
    <source>
        <dbReference type="EMBL" id="MED6148822.1"/>
    </source>
</evidence>
<accession>A0ABU6TJ83</accession>